<dbReference type="EMBL" id="PCSR01000037">
    <property type="protein sequence ID" value="PIP53302.1"/>
    <property type="molecule type" value="Genomic_DNA"/>
</dbReference>
<comment type="caution">
    <text evidence="2">The sequence shown here is derived from an EMBL/GenBank/DDBJ whole genome shotgun (WGS) entry which is preliminary data.</text>
</comment>
<evidence type="ECO:0000313" key="2">
    <source>
        <dbReference type="EMBL" id="PIP53302.1"/>
    </source>
</evidence>
<organism evidence="2 3">
    <name type="scientific">Candidatus Beckwithbacteria bacterium CG23_combo_of_CG06-09_8_20_14_all_34_8</name>
    <dbReference type="NCBI Taxonomy" id="1974497"/>
    <lineage>
        <taxon>Bacteria</taxon>
        <taxon>Candidatus Beckwithiibacteriota</taxon>
    </lineage>
</organism>
<accession>A0A2H0B6M3</accession>
<proteinExistence type="predicted"/>
<feature type="transmembrane region" description="Helical" evidence="1">
    <location>
        <begin position="34"/>
        <end position="61"/>
    </location>
</feature>
<evidence type="ECO:0000256" key="1">
    <source>
        <dbReference type="SAM" id="Phobius"/>
    </source>
</evidence>
<sequence>PYLIADRKLKVNDAMKLSATMTKGVKWQLIGYGFVQIGLIIAGAIAFLIGLIAVLPTLWLASLAIYQQLLSCIENQNSLGQALATDIVNSK</sequence>
<protein>
    <submittedName>
        <fullName evidence="2">Uncharacterized protein</fullName>
    </submittedName>
</protein>
<reference evidence="2 3" key="1">
    <citation type="submission" date="2017-09" db="EMBL/GenBank/DDBJ databases">
        <title>Depth-based differentiation of microbial function through sediment-hosted aquifers and enrichment of novel symbionts in the deep terrestrial subsurface.</title>
        <authorList>
            <person name="Probst A.J."/>
            <person name="Ladd B."/>
            <person name="Jarett J.K."/>
            <person name="Geller-Mcgrath D.E."/>
            <person name="Sieber C.M."/>
            <person name="Emerson J.B."/>
            <person name="Anantharaman K."/>
            <person name="Thomas B.C."/>
            <person name="Malmstrom R."/>
            <person name="Stieglmeier M."/>
            <person name="Klingl A."/>
            <person name="Woyke T."/>
            <person name="Ryan C.M."/>
            <person name="Banfield J.F."/>
        </authorList>
    </citation>
    <scope>NUCLEOTIDE SEQUENCE [LARGE SCALE GENOMIC DNA]</scope>
    <source>
        <strain evidence="2">CG23_combo_of_CG06-09_8_20_14_all_34_8</strain>
    </source>
</reference>
<keyword evidence="1" id="KW-1133">Transmembrane helix</keyword>
<evidence type="ECO:0000313" key="3">
    <source>
        <dbReference type="Proteomes" id="UP000229459"/>
    </source>
</evidence>
<gene>
    <name evidence="2" type="ORF">COX08_01740</name>
</gene>
<feature type="non-terminal residue" evidence="2">
    <location>
        <position position="1"/>
    </location>
</feature>
<keyword evidence="1" id="KW-0812">Transmembrane</keyword>
<name>A0A2H0B6M3_9BACT</name>
<dbReference type="Proteomes" id="UP000229459">
    <property type="component" value="Unassembled WGS sequence"/>
</dbReference>
<keyword evidence="1" id="KW-0472">Membrane</keyword>
<dbReference type="AlphaFoldDB" id="A0A2H0B6M3"/>